<dbReference type="Proteomes" id="UP000325081">
    <property type="component" value="Unassembled WGS sequence"/>
</dbReference>
<proteinExistence type="predicted"/>
<keyword evidence="1" id="KW-0687">Ribonucleoprotein</keyword>
<evidence type="ECO:0000313" key="2">
    <source>
        <dbReference type="Proteomes" id="UP000325081"/>
    </source>
</evidence>
<dbReference type="GO" id="GO:0005840">
    <property type="term" value="C:ribosome"/>
    <property type="evidence" value="ECO:0007669"/>
    <property type="project" value="UniProtKB-KW"/>
</dbReference>
<dbReference type="EMBL" id="BKCP01009404">
    <property type="protein sequence ID" value="GER50912.1"/>
    <property type="molecule type" value="Genomic_DNA"/>
</dbReference>
<accession>A0A5A7R0T0</accession>
<organism evidence="1 2">
    <name type="scientific">Striga asiatica</name>
    <name type="common">Asiatic witchweed</name>
    <name type="synonym">Buchnera asiatica</name>
    <dbReference type="NCBI Taxonomy" id="4170"/>
    <lineage>
        <taxon>Eukaryota</taxon>
        <taxon>Viridiplantae</taxon>
        <taxon>Streptophyta</taxon>
        <taxon>Embryophyta</taxon>
        <taxon>Tracheophyta</taxon>
        <taxon>Spermatophyta</taxon>
        <taxon>Magnoliopsida</taxon>
        <taxon>eudicotyledons</taxon>
        <taxon>Gunneridae</taxon>
        <taxon>Pentapetalae</taxon>
        <taxon>asterids</taxon>
        <taxon>lamiids</taxon>
        <taxon>Lamiales</taxon>
        <taxon>Orobanchaceae</taxon>
        <taxon>Buchnereae</taxon>
        <taxon>Striga</taxon>
    </lineage>
</organism>
<sequence>MNTKPFLQNSQVIWPGPGKYMIKHPRFVIITHTCTAAAPGRPNDSLIRPAYVLASPEYVNLSMKSTDTSTNNPISTIIASAGATPSTLRVAGTDMIPAPIMLVDTLNTAPASDGCLSSDGGRSGRRGDSAPHAFAVNNGIFVAEMVGRDLGYLWGLFFAHTGKAIDPY</sequence>
<dbReference type="OrthoDB" id="10586950at2759"/>
<evidence type="ECO:0000313" key="1">
    <source>
        <dbReference type="EMBL" id="GER50912.1"/>
    </source>
</evidence>
<name>A0A5A7R0T0_STRAF</name>
<keyword evidence="1" id="KW-0689">Ribosomal protein</keyword>
<keyword evidence="2" id="KW-1185">Reference proteome</keyword>
<feature type="non-terminal residue" evidence="1">
    <location>
        <position position="168"/>
    </location>
</feature>
<protein>
    <submittedName>
        <fullName evidence="1">50S ribosomal protein L23</fullName>
    </submittedName>
</protein>
<gene>
    <name evidence="1" type="ORF">STAS_28251</name>
</gene>
<dbReference type="AlphaFoldDB" id="A0A5A7R0T0"/>
<reference evidence="2" key="1">
    <citation type="journal article" date="2019" name="Curr. Biol.">
        <title>Genome Sequence of Striga asiatica Provides Insight into the Evolution of Plant Parasitism.</title>
        <authorList>
            <person name="Yoshida S."/>
            <person name="Kim S."/>
            <person name="Wafula E.K."/>
            <person name="Tanskanen J."/>
            <person name="Kim Y.M."/>
            <person name="Honaas L."/>
            <person name="Yang Z."/>
            <person name="Spallek T."/>
            <person name="Conn C.E."/>
            <person name="Ichihashi Y."/>
            <person name="Cheong K."/>
            <person name="Cui S."/>
            <person name="Der J.P."/>
            <person name="Gundlach H."/>
            <person name="Jiao Y."/>
            <person name="Hori C."/>
            <person name="Ishida J.K."/>
            <person name="Kasahara H."/>
            <person name="Kiba T."/>
            <person name="Kim M.S."/>
            <person name="Koo N."/>
            <person name="Laohavisit A."/>
            <person name="Lee Y.H."/>
            <person name="Lumba S."/>
            <person name="McCourt P."/>
            <person name="Mortimer J.C."/>
            <person name="Mutuku J.M."/>
            <person name="Nomura T."/>
            <person name="Sasaki-Sekimoto Y."/>
            <person name="Seto Y."/>
            <person name="Wang Y."/>
            <person name="Wakatake T."/>
            <person name="Sakakibara H."/>
            <person name="Demura T."/>
            <person name="Yamaguchi S."/>
            <person name="Yoneyama K."/>
            <person name="Manabe R.I."/>
            <person name="Nelson D.C."/>
            <person name="Schulman A.H."/>
            <person name="Timko M.P."/>
            <person name="dePamphilis C.W."/>
            <person name="Choi D."/>
            <person name="Shirasu K."/>
        </authorList>
    </citation>
    <scope>NUCLEOTIDE SEQUENCE [LARGE SCALE GENOMIC DNA]</scope>
    <source>
        <strain evidence="2">cv. UVA1</strain>
    </source>
</reference>
<comment type="caution">
    <text evidence="1">The sequence shown here is derived from an EMBL/GenBank/DDBJ whole genome shotgun (WGS) entry which is preliminary data.</text>
</comment>